<dbReference type="KEGG" id="gho:AL542_02170"/>
<dbReference type="EMBL" id="UGHD01000003">
    <property type="protein sequence ID" value="STO98684.1"/>
    <property type="molecule type" value="Genomic_DNA"/>
</dbReference>
<evidence type="ECO:0000313" key="1">
    <source>
        <dbReference type="EMBL" id="STO98684.1"/>
    </source>
</evidence>
<dbReference type="AlphaFoldDB" id="A0A377J8T3"/>
<evidence type="ECO:0000313" key="2">
    <source>
        <dbReference type="Proteomes" id="UP000254512"/>
    </source>
</evidence>
<reference evidence="1 2" key="1">
    <citation type="submission" date="2018-06" db="EMBL/GenBank/DDBJ databases">
        <authorList>
            <consortium name="Pathogen Informatics"/>
            <person name="Doyle S."/>
        </authorList>
    </citation>
    <scope>NUCLEOTIDE SEQUENCE [LARGE SCALE GENOMIC DNA]</scope>
    <source>
        <strain evidence="1 2">NCTC11645</strain>
    </source>
</reference>
<sequence length="148" mass="16450">MDRLGKGRQRGVEFVSLMLLVGTGYLFADQMLFDEPTPTLLPSCTLSTATCYFGHAEASLASDTVSPLIPTKLSVKLEGHAPDYLYVELEGVEMNMGVYKLKLTQSHDNIYNGDVMLPICMESEMTWRGRIQSPDNAVSLPVDIRMTR</sequence>
<dbReference type="Proteomes" id="UP000254512">
    <property type="component" value="Unassembled WGS sequence"/>
</dbReference>
<name>A0A377J8T3_GRIHO</name>
<protein>
    <submittedName>
        <fullName evidence="1">Uncharacterized protein</fullName>
    </submittedName>
</protein>
<dbReference type="RefSeq" id="WP_005502471.1">
    <property type="nucleotide sequence ID" value="NZ_CABMOB010000001.1"/>
</dbReference>
<organism evidence="1 2">
    <name type="scientific">Grimontia hollisae</name>
    <name type="common">Vibrio hollisae</name>
    <dbReference type="NCBI Taxonomy" id="673"/>
    <lineage>
        <taxon>Bacteria</taxon>
        <taxon>Pseudomonadati</taxon>
        <taxon>Pseudomonadota</taxon>
        <taxon>Gammaproteobacteria</taxon>
        <taxon>Vibrionales</taxon>
        <taxon>Vibrionaceae</taxon>
        <taxon>Grimontia</taxon>
    </lineage>
</organism>
<gene>
    <name evidence="1" type="ORF">NCTC11645_03672</name>
</gene>
<accession>A0A377J8T3</accession>
<dbReference type="STRING" id="673.AL542_02170"/>
<proteinExistence type="predicted"/>